<organism evidence="2">
    <name type="scientific">Brevibacillus laterosporus</name>
    <name type="common">Bacillus laterosporus</name>
    <dbReference type="NCBI Taxonomy" id="1465"/>
    <lineage>
        <taxon>Bacteria</taxon>
        <taxon>Bacillati</taxon>
        <taxon>Bacillota</taxon>
        <taxon>Bacilli</taxon>
        <taxon>Bacillales</taxon>
        <taxon>Paenibacillaceae</taxon>
        <taxon>Brevibacillus</taxon>
    </lineage>
</organism>
<reference evidence="2" key="1">
    <citation type="submission" date="2015-03" db="EMBL/GenBank/DDBJ databases">
        <title>MIGS Cultured Bacterial/Archaeal sample from Brevibacillus laterosporus.</title>
        <authorList>
            <person name="Zeng D."/>
            <person name="Zhu L."/>
            <person name="Dong G."/>
            <person name="Ye W."/>
            <person name="Ren D."/>
            <person name="Wu L."/>
            <person name="Xu J."/>
            <person name="Li G."/>
            <person name="Guo L."/>
        </authorList>
    </citation>
    <scope>NUCLEOTIDE SEQUENCE</scope>
    <source>
        <strain evidence="2">B9</strain>
    </source>
</reference>
<evidence type="ECO:0000256" key="1">
    <source>
        <dbReference type="SAM" id="SignalP"/>
    </source>
</evidence>
<keyword evidence="1" id="KW-0732">Signal</keyword>
<feature type="chain" id="PRO_5039338944" description="SH3 domain-containing protein" evidence="1">
    <location>
        <begin position="30"/>
        <end position="114"/>
    </location>
</feature>
<protein>
    <recommendedName>
        <fullName evidence="3">SH3 domain-containing protein</fullName>
    </recommendedName>
</protein>
<accession>A0A0F7EFH2</accession>
<dbReference type="EMBL" id="CP011074">
    <property type="protein sequence ID" value="AKF93473.1"/>
    <property type="molecule type" value="Genomic_DNA"/>
</dbReference>
<feature type="signal peptide" evidence="1">
    <location>
        <begin position="1"/>
        <end position="29"/>
    </location>
</feature>
<dbReference type="RefSeq" id="WP_031412329.1">
    <property type="nucleotide sequence ID" value="NZ_CP011074.1"/>
</dbReference>
<name>A0A0F7EFH2_BRELA</name>
<evidence type="ECO:0008006" key="3">
    <source>
        <dbReference type="Google" id="ProtNLM"/>
    </source>
</evidence>
<proteinExistence type="predicted"/>
<dbReference type="AlphaFoldDB" id="A0A0F7EFH2"/>
<sequence>MAVSLSAELLASLSTFAVLTGALAVPTFAATEVNTAKETNSQVLKIQPNLDVSDGGKVALYSSPSTSYTVTGDGLFVTKLGSTWYLIADKGAKNGWLKEYYNGKYVTTFPVVVR</sequence>
<gene>
    <name evidence="2" type="ORF">EX87_07405</name>
</gene>
<evidence type="ECO:0000313" key="2">
    <source>
        <dbReference type="EMBL" id="AKF93473.1"/>
    </source>
</evidence>